<dbReference type="Pfam" id="PF09633">
    <property type="entry name" value="DUF2023"/>
    <property type="match status" value="1"/>
</dbReference>
<proteinExistence type="predicted"/>
<feature type="domain" description="DUF2023" evidence="1">
    <location>
        <begin position="14"/>
        <end position="112"/>
    </location>
</feature>
<dbReference type="RefSeq" id="WP_076397943.1">
    <property type="nucleotide sequence ID" value="NZ_FTOA01000001.1"/>
</dbReference>
<evidence type="ECO:0000259" key="1">
    <source>
        <dbReference type="Pfam" id="PF09633"/>
    </source>
</evidence>
<dbReference type="STRING" id="80876.SAMN05421779_10155"/>
<dbReference type="EMBL" id="FTOA01000001">
    <property type="protein sequence ID" value="SIS36584.1"/>
    <property type="molecule type" value="Genomic_DNA"/>
</dbReference>
<name>A0A1N7IHK1_9PROT</name>
<protein>
    <recommendedName>
        <fullName evidence="1">DUF2023 domain-containing protein</fullName>
    </recommendedName>
</protein>
<accession>A0A1N7IHK1</accession>
<dbReference type="AlphaFoldDB" id="A0A1N7IHK1"/>
<dbReference type="Proteomes" id="UP000185678">
    <property type="component" value="Unassembled WGS sequence"/>
</dbReference>
<dbReference type="InterPro" id="IPR018594">
    <property type="entry name" value="DUF2023"/>
</dbReference>
<reference evidence="2 3" key="1">
    <citation type="submission" date="2017-01" db="EMBL/GenBank/DDBJ databases">
        <authorList>
            <person name="Mah S.A."/>
            <person name="Swanson W.J."/>
            <person name="Moy G.W."/>
            <person name="Vacquier V.D."/>
        </authorList>
    </citation>
    <scope>NUCLEOTIDE SEQUENCE [LARGE SCALE GENOMIC DNA]</scope>
    <source>
        <strain evidence="2 3">DSM 11589</strain>
    </source>
</reference>
<dbReference type="InterPro" id="IPR036780">
    <property type="entry name" value="PG1857-like_sf"/>
</dbReference>
<evidence type="ECO:0000313" key="3">
    <source>
        <dbReference type="Proteomes" id="UP000185678"/>
    </source>
</evidence>
<keyword evidence="3" id="KW-1185">Reference proteome</keyword>
<sequence length="127" mass="14078">MDQTVGVSAGCLGVLPQYLYEFHKGVRHLFMLTLCPGDAARAQARLEQDSIPCYLHAAGTSKTNLFFGRPACIETVRRIVTKPLCCLTPEEDFILGTLLGYDREQQCLRFLAMHQTGRPVAIRAAAH</sequence>
<dbReference type="SUPFAM" id="SSF160448">
    <property type="entry name" value="PG1857-like"/>
    <property type="match status" value="1"/>
</dbReference>
<organism evidence="2 3">
    <name type="scientific">Insolitispirillum peregrinum</name>
    <dbReference type="NCBI Taxonomy" id="80876"/>
    <lineage>
        <taxon>Bacteria</taxon>
        <taxon>Pseudomonadati</taxon>
        <taxon>Pseudomonadota</taxon>
        <taxon>Alphaproteobacteria</taxon>
        <taxon>Rhodospirillales</taxon>
        <taxon>Novispirillaceae</taxon>
        <taxon>Insolitispirillum</taxon>
    </lineage>
</organism>
<dbReference type="Gene3D" id="3.30.2190.10">
    <property type="entry name" value="PG1857-like"/>
    <property type="match status" value="1"/>
</dbReference>
<dbReference type="OrthoDB" id="8138867at2"/>
<evidence type="ECO:0000313" key="2">
    <source>
        <dbReference type="EMBL" id="SIS36584.1"/>
    </source>
</evidence>
<gene>
    <name evidence="2" type="ORF">SAMN05421779_10155</name>
</gene>